<proteinExistence type="predicted"/>
<protein>
    <submittedName>
        <fullName evidence="1">Uncharacterized protein</fullName>
    </submittedName>
</protein>
<dbReference type="EMBL" id="CP000701">
    <property type="protein sequence ID" value="ABQ71580.1"/>
    <property type="molecule type" value="Genomic_DNA"/>
</dbReference>
<accession>A0A9J9HGV4</accession>
<gene>
    <name evidence="1" type="ordered locus">Swit_4963</name>
</gene>
<evidence type="ECO:0000313" key="1">
    <source>
        <dbReference type="EMBL" id="ABQ71580.1"/>
    </source>
</evidence>
<evidence type="ECO:0000313" key="2">
    <source>
        <dbReference type="Proteomes" id="UP000001989"/>
    </source>
</evidence>
<dbReference type="AlphaFoldDB" id="A0A9J9HGV4"/>
<keyword evidence="1" id="KW-0614">Plasmid</keyword>
<organism evidence="1 2">
    <name type="scientific">Rhizorhabdus wittichii (strain DSM 6014 / CCUG 31198 / JCM 15750 / NBRC 105917 / EY 4224 / RW1)</name>
    <name type="common">Sphingomonas wittichii</name>
    <dbReference type="NCBI Taxonomy" id="392499"/>
    <lineage>
        <taxon>Bacteria</taxon>
        <taxon>Pseudomonadati</taxon>
        <taxon>Pseudomonadota</taxon>
        <taxon>Alphaproteobacteria</taxon>
        <taxon>Sphingomonadales</taxon>
        <taxon>Sphingomonadaceae</taxon>
        <taxon>Rhizorhabdus</taxon>
    </lineage>
</organism>
<geneLocation type="plasmid" evidence="1 2">
    <name>pSWIT02</name>
</geneLocation>
<dbReference type="KEGG" id="swi:Swit_4963"/>
<reference evidence="1 2" key="1">
    <citation type="journal article" date="2010" name="J. Bacteriol.">
        <title>Genome sequence of the dioxin-mineralizing bacterium Sphingomonas wittichii RW1.</title>
        <authorList>
            <person name="Miller T.R."/>
            <person name="Delcher A.L."/>
            <person name="Salzberg S.L."/>
            <person name="Saunders E."/>
            <person name="Detter J.C."/>
            <person name="Halden R.U."/>
        </authorList>
    </citation>
    <scope>NUCLEOTIDE SEQUENCE [LARGE SCALE GENOMIC DNA]</scope>
    <source>
        <strain evidence="2">DSM 6014 / CCUG 31198 / JCM 15750 / NBRC 105917 / EY 4224 / RW1</strain>
    </source>
</reference>
<sequence length="152" mass="16228">MDDEKSSQAEDPVDDSIRVTSATGRYSTTITHAAMSLIAGVGIRDDEKSVLVPFVECEIAIDRAATDGLATPANQEEHSILITLENAAFLAEAFSSAFAKLAPDLVSLSQGSLQPVADRITYAIDRLQQTRSNIATLTDVLEELSGQMNAQS</sequence>
<name>A0A9J9HGV4_RHIWR</name>
<dbReference type="Proteomes" id="UP000001989">
    <property type="component" value="Plasmid pSWIT02"/>
</dbReference>
<keyword evidence="2" id="KW-1185">Reference proteome</keyword>